<dbReference type="InterPro" id="IPR038441">
    <property type="entry name" value="THAP_Znf_sf"/>
</dbReference>
<keyword evidence="9" id="KW-0804">Transcription</keyword>
<evidence type="ECO:0000256" key="2">
    <source>
        <dbReference type="ARBA" id="ARBA00006177"/>
    </source>
</evidence>
<accession>A0ABM5KQA0</accession>
<evidence type="ECO:0000256" key="1">
    <source>
        <dbReference type="ARBA" id="ARBA00004642"/>
    </source>
</evidence>
<keyword evidence="17" id="KW-1185">Reference proteome</keyword>
<evidence type="ECO:0000256" key="10">
    <source>
        <dbReference type="ARBA" id="ARBA00023242"/>
    </source>
</evidence>
<evidence type="ECO:0000256" key="13">
    <source>
        <dbReference type="SAM" id="Coils"/>
    </source>
</evidence>
<dbReference type="InterPro" id="IPR006612">
    <property type="entry name" value="THAP_Znf"/>
</dbReference>
<evidence type="ECO:0000256" key="14">
    <source>
        <dbReference type="SAM" id="MobiDB-lite"/>
    </source>
</evidence>
<keyword evidence="3" id="KW-0479">Metal-binding</keyword>
<keyword evidence="5" id="KW-0862">Zinc</keyword>
<dbReference type="PANTHER" id="PTHR46600:SF1">
    <property type="entry name" value="THAP DOMAIN-CONTAINING PROTEIN 1"/>
    <property type="match status" value="1"/>
</dbReference>
<feature type="region of interest" description="Disordered" evidence="14">
    <location>
        <begin position="207"/>
        <end position="227"/>
    </location>
</feature>
<comment type="similarity">
    <text evidence="2">Belongs to the THAP1 family.</text>
</comment>
<evidence type="ECO:0000259" key="15">
    <source>
        <dbReference type="PROSITE" id="PS50950"/>
    </source>
</evidence>
<evidence type="ECO:0000256" key="11">
    <source>
        <dbReference type="ARBA" id="ARBA00023306"/>
    </source>
</evidence>
<dbReference type="RefSeq" id="XP_050512368.1">
    <property type="nucleotide sequence ID" value="XM_050656411.1"/>
</dbReference>
<keyword evidence="6" id="KW-0805">Transcription regulation</keyword>
<dbReference type="EnsemblMetazoa" id="XM_050656411.1">
    <property type="protein sequence ID" value="XP_050512368.1"/>
    <property type="gene ID" value="LOC126888284"/>
</dbReference>
<keyword evidence="10" id="KW-0539">Nucleus</keyword>
<dbReference type="PROSITE" id="PS50950">
    <property type="entry name" value="ZF_THAP"/>
    <property type="match status" value="1"/>
</dbReference>
<evidence type="ECO:0000313" key="17">
    <source>
        <dbReference type="Proteomes" id="UP001652700"/>
    </source>
</evidence>
<keyword evidence="4 12" id="KW-0863">Zinc-finger</keyword>
<dbReference type="Gene3D" id="6.20.210.20">
    <property type="entry name" value="THAP domain"/>
    <property type="match status" value="1"/>
</dbReference>
<dbReference type="RefSeq" id="XP_050512366.1">
    <property type="nucleotide sequence ID" value="XM_050656409.1"/>
</dbReference>
<evidence type="ECO:0000313" key="16">
    <source>
        <dbReference type="EnsemblMetazoa" id="XP_050512366.1"/>
    </source>
</evidence>
<dbReference type="Pfam" id="PF05485">
    <property type="entry name" value="THAP"/>
    <property type="match status" value="1"/>
</dbReference>
<name>A0ABM5KQA0_DIAVI</name>
<evidence type="ECO:0000256" key="7">
    <source>
        <dbReference type="ARBA" id="ARBA00023054"/>
    </source>
</evidence>
<evidence type="ECO:0000256" key="3">
    <source>
        <dbReference type="ARBA" id="ARBA00022723"/>
    </source>
</evidence>
<feature type="compositionally biased region" description="Low complexity" evidence="14">
    <location>
        <begin position="157"/>
        <end position="175"/>
    </location>
</feature>
<protein>
    <recommendedName>
        <fullName evidence="15">THAP-type domain-containing protein</fullName>
    </recommendedName>
</protein>
<organism evidence="16 17">
    <name type="scientific">Diabrotica virgifera virgifera</name>
    <name type="common">western corn rootworm</name>
    <dbReference type="NCBI Taxonomy" id="50390"/>
    <lineage>
        <taxon>Eukaryota</taxon>
        <taxon>Metazoa</taxon>
        <taxon>Ecdysozoa</taxon>
        <taxon>Arthropoda</taxon>
        <taxon>Hexapoda</taxon>
        <taxon>Insecta</taxon>
        <taxon>Pterygota</taxon>
        <taxon>Neoptera</taxon>
        <taxon>Endopterygota</taxon>
        <taxon>Coleoptera</taxon>
        <taxon>Polyphaga</taxon>
        <taxon>Cucujiformia</taxon>
        <taxon>Chrysomeloidea</taxon>
        <taxon>Chrysomelidae</taxon>
        <taxon>Galerucinae</taxon>
        <taxon>Diabroticina</taxon>
        <taxon>Diabroticites</taxon>
        <taxon>Diabrotica</taxon>
    </lineage>
</organism>
<sequence length="361" mass="41077">MVRNCFVCRKTAYLHPELSFHSFPVKNQRLDMWLSIFSLNKEQITKTSMVCSEHFRKQDLIKQPSGRINLRKGALPINIYNKSPEPRSYIEVEEVDIKVPISPYDARSLNSETGEFLTRRSYIEVEEVDIKVPISPSDARSLNSETGEFLTRRRRLSSSSSRTQTASSESTLTASETEELLVNENIEGHGSDRELPVNKIKSELNSSASETEELLGNENIKGHGSDRELSVKKIKSELNSSASETEELLGNENIKGHALDRELPVKKIKMRKHYVGDFSISDLDSPTTRQMYIESVKQTLAKKDKQINTLFKSNRRLKKRAEKLNSLVKSLREKLSASENSVSMLLASWPEEEKEDCFSGF</sequence>
<dbReference type="InterPro" id="IPR026516">
    <property type="entry name" value="THAP1/10"/>
</dbReference>
<evidence type="ECO:0000256" key="8">
    <source>
        <dbReference type="ARBA" id="ARBA00023125"/>
    </source>
</evidence>
<evidence type="ECO:0000256" key="6">
    <source>
        <dbReference type="ARBA" id="ARBA00023015"/>
    </source>
</evidence>
<dbReference type="RefSeq" id="XP_050512367.1">
    <property type="nucleotide sequence ID" value="XM_050656410.1"/>
</dbReference>
<evidence type="ECO:0000256" key="5">
    <source>
        <dbReference type="ARBA" id="ARBA00022833"/>
    </source>
</evidence>
<comment type="subcellular location">
    <subcellularLocation>
        <location evidence="1">Nucleus</location>
        <location evidence="1">Nucleoplasm</location>
    </subcellularLocation>
</comment>
<feature type="coiled-coil region" evidence="13">
    <location>
        <begin position="314"/>
        <end position="341"/>
    </location>
</feature>
<dbReference type="EnsemblMetazoa" id="XM_050656410.1">
    <property type="protein sequence ID" value="XP_050512367.1"/>
    <property type="gene ID" value="LOC126888284"/>
</dbReference>
<proteinExistence type="inferred from homology"/>
<dbReference type="SUPFAM" id="SSF57716">
    <property type="entry name" value="Glucocorticoid receptor-like (DNA-binding domain)"/>
    <property type="match status" value="1"/>
</dbReference>
<keyword evidence="7 13" id="KW-0175">Coiled coil</keyword>
<reference evidence="16" key="1">
    <citation type="submission" date="2025-05" db="UniProtKB">
        <authorList>
            <consortium name="EnsemblMetazoa"/>
        </authorList>
    </citation>
    <scope>IDENTIFICATION</scope>
</reference>
<feature type="domain" description="THAP-type" evidence="15">
    <location>
        <begin position="1"/>
        <end position="79"/>
    </location>
</feature>
<dbReference type="PANTHER" id="PTHR46600">
    <property type="entry name" value="THAP DOMAIN-CONTAINING"/>
    <property type="match status" value="1"/>
</dbReference>
<evidence type="ECO:0000256" key="4">
    <source>
        <dbReference type="ARBA" id="ARBA00022771"/>
    </source>
</evidence>
<dbReference type="SMART" id="SM00980">
    <property type="entry name" value="THAP"/>
    <property type="match status" value="1"/>
</dbReference>
<evidence type="ECO:0000256" key="9">
    <source>
        <dbReference type="ARBA" id="ARBA00023163"/>
    </source>
</evidence>
<dbReference type="GeneID" id="126888284"/>
<evidence type="ECO:0000256" key="12">
    <source>
        <dbReference type="PROSITE-ProRule" id="PRU00309"/>
    </source>
</evidence>
<dbReference type="EnsemblMetazoa" id="XM_050656409.1">
    <property type="protein sequence ID" value="XP_050512366.1"/>
    <property type="gene ID" value="LOC126888284"/>
</dbReference>
<dbReference type="Proteomes" id="UP001652700">
    <property type="component" value="Unplaced"/>
</dbReference>
<keyword evidence="8 12" id="KW-0238">DNA-binding</keyword>
<keyword evidence="11" id="KW-0131">Cell cycle</keyword>
<feature type="region of interest" description="Disordered" evidence="14">
    <location>
        <begin position="136"/>
        <end position="179"/>
    </location>
</feature>